<dbReference type="GO" id="GO:0004519">
    <property type="term" value="F:endonuclease activity"/>
    <property type="evidence" value="ECO:0007669"/>
    <property type="project" value="UniProtKB-KW"/>
</dbReference>
<gene>
    <name evidence="2" type="ORF">D1970_09480</name>
</gene>
<keyword evidence="2" id="KW-0540">Nuclease</keyword>
<dbReference type="GO" id="GO:0006506">
    <property type="term" value="P:GPI anchor biosynthetic process"/>
    <property type="evidence" value="ECO:0007669"/>
    <property type="project" value="TreeGrafter"/>
</dbReference>
<keyword evidence="2" id="KW-0255">Endonuclease</keyword>
<accession>A0A398B7E4</accession>
<dbReference type="AlphaFoldDB" id="A0A398B7E4"/>
<dbReference type="Gene3D" id="3.60.10.10">
    <property type="entry name" value="Endonuclease/exonuclease/phosphatase"/>
    <property type="match status" value="1"/>
</dbReference>
<dbReference type="Proteomes" id="UP000265816">
    <property type="component" value="Unassembled WGS sequence"/>
</dbReference>
<dbReference type="InterPro" id="IPR005135">
    <property type="entry name" value="Endo/exonuclease/phosphatase"/>
</dbReference>
<evidence type="ECO:0000313" key="3">
    <source>
        <dbReference type="Proteomes" id="UP000265816"/>
    </source>
</evidence>
<reference evidence="2 3" key="1">
    <citation type="submission" date="2018-08" db="EMBL/GenBank/DDBJ databases">
        <title>Bacillus jemisoniae sp. nov., Bacillus chryseoplanitiae sp. nov., Bacillus resnikiae sp. nov., and Bacillus frankliniae sp. nov., isolated from Viking spacecraft and associated surfaces.</title>
        <authorList>
            <person name="Seuylemezian A."/>
            <person name="Vaishampayan P."/>
        </authorList>
    </citation>
    <scope>NUCLEOTIDE SEQUENCE [LARGE SCALE GENOMIC DNA]</scope>
    <source>
        <strain evidence="2 3">JJ-247</strain>
    </source>
</reference>
<dbReference type="InterPro" id="IPR051916">
    <property type="entry name" value="GPI-anchor_lipid_remodeler"/>
</dbReference>
<name>A0A398B7E4_9BACI</name>
<evidence type="ECO:0000259" key="1">
    <source>
        <dbReference type="Pfam" id="PF03372"/>
    </source>
</evidence>
<feature type="domain" description="Endonuclease/exonuclease/phosphatase" evidence="1">
    <location>
        <begin position="6"/>
        <end position="234"/>
    </location>
</feature>
<dbReference type="GO" id="GO:0016020">
    <property type="term" value="C:membrane"/>
    <property type="evidence" value="ECO:0007669"/>
    <property type="project" value="GOC"/>
</dbReference>
<dbReference type="EMBL" id="QWVT01000015">
    <property type="protein sequence ID" value="RID85762.1"/>
    <property type="molecule type" value="Genomic_DNA"/>
</dbReference>
<evidence type="ECO:0000313" key="2">
    <source>
        <dbReference type="EMBL" id="RID85762.1"/>
    </source>
</evidence>
<sequence>MNLRVLTFNIHHGKGRDKKLDLQRISHIIKTANADIIGLNEVDRYFSKRSHYLDQAKFLGNELKINHAYGPALTIETEDGTPTRQFGNALLTRFPILEVNNHPFDFLPRITEDRALLEVKLRAGEEELTVFVTHLSLAPFQHKKQSAFIINKIIQTKGPAMIMGDWNMTPASRTWKVVTESLTDAWAEVHPGRQGGYTFPSKRPFRRLDYIFVTRQMQVIDCEVIKSEDEASDHLPFIATIELVGNRS</sequence>
<dbReference type="PANTHER" id="PTHR14859">
    <property type="entry name" value="CALCOFLUOR WHITE HYPERSENSITIVE PROTEIN PRECURSOR"/>
    <property type="match status" value="1"/>
</dbReference>
<organism evidence="2 3">
    <name type="scientific">Mesobacillus zeae</name>
    <dbReference type="NCBI Taxonomy" id="1917180"/>
    <lineage>
        <taxon>Bacteria</taxon>
        <taxon>Bacillati</taxon>
        <taxon>Bacillota</taxon>
        <taxon>Bacilli</taxon>
        <taxon>Bacillales</taxon>
        <taxon>Bacillaceae</taxon>
        <taxon>Mesobacillus</taxon>
    </lineage>
</organism>
<keyword evidence="2" id="KW-0378">Hydrolase</keyword>
<keyword evidence="3" id="KW-1185">Reference proteome</keyword>
<dbReference type="InterPro" id="IPR036691">
    <property type="entry name" value="Endo/exonu/phosph_ase_sf"/>
</dbReference>
<proteinExistence type="predicted"/>
<dbReference type="RefSeq" id="WP_119112615.1">
    <property type="nucleotide sequence ID" value="NZ_CBCSEO010000002.1"/>
</dbReference>
<dbReference type="SUPFAM" id="SSF56219">
    <property type="entry name" value="DNase I-like"/>
    <property type="match status" value="1"/>
</dbReference>
<dbReference type="PANTHER" id="PTHR14859:SF15">
    <property type="entry name" value="ENDONUCLEASE_EXONUCLEASE_PHOSPHATASE DOMAIN-CONTAINING PROTEIN"/>
    <property type="match status" value="1"/>
</dbReference>
<comment type="caution">
    <text evidence="2">The sequence shown here is derived from an EMBL/GenBank/DDBJ whole genome shotgun (WGS) entry which is preliminary data.</text>
</comment>
<protein>
    <submittedName>
        <fullName evidence="2">Endonuclease</fullName>
    </submittedName>
</protein>
<dbReference type="Pfam" id="PF03372">
    <property type="entry name" value="Exo_endo_phos"/>
    <property type="match status" value="1"/>
</dbReference>
<dbReference type="OrthoDB" id="155529at2"/>